<evidence type="ECO:0000256" key="4">
    <source>
        <dbReference type="ARBA" id="ARBA00012867"/>
    </source>
</evidence>
<dbReference type="FunCoup" id="A0A316VG96">
    <property type="interactions" value="203"/>
</dbReference>
<gene>
    <name evidence="13" type="ORF">FA14DRAFT_115992</name>
</gene>
<dbReference type="UniPathway" id="UPA00251">
    <property type="reaction ID" value="UER00324"/>
</dbReference>
<dbReference type="RefSeq" id="XP_025356646.1">
    <property type="nucleotide sequence ID" value="XM_025496146.1"/>
</dbReference>
<keyword evidence="14" id="KW-1185">Reference proteome</keyword>
<dbReference type="PANTHER" id="PTHR42923">
    <property type="entry name" value="PROTOPORPHYRINOGEN OXIDASE"/>
    <property type="match status" value="1"/>
</dbReference>
<dbReference type="Pfam" id="PF01593">
    <property type="entry name" value="Amino_oxidase"/>
    <property type="match status" value="1"/>
</dbReference>
<evidence type="ECO:0000256" key="2">
    <source>
        <dbReference type="ARBA" id="ARBA00005073"/>
    </source>
</evidence>
<dbReference type="InterPro" id="IPR036188">
    <property type="entry name" value="FAD/NAD-bd_sf"/>
</dbReference>
<evidence type="ECO:0000313" key="13">
    <source>
        <dbReference type="EMBL" id="PWN36344.1"/>
    </source>
</evidence>
<evidence type="ECO:0000256" key="10">
    <source>
        <dbReference type="ARBA" id="ARBA00047554"/>
    </source>
</evidence>
<protein>
    <recommendedName>
        <fullName evidence="4 11">Protoporphyrinogen oxidase</fullName>
        <ecNumber evidence="4 11">1.3.3.4</ecNumber>
    </recommendedName>
</protein>
<dbReference type="InterPro" id="IPR050464">
    <property type="entry name" value="Zeta_carotene_desat/Oxidored"/>
</dbReference>
<keyword evidence="5 11" id="KW-0285">Flavoprotein</keyword>
<comment type="subcellular location">
    <subcellularLocation>
        <location evidence="11">Mitochondrion inner membrane</location>
    </subcellularLocation>
</comment>
<dbReference type="InParanoid" id="A0A316VG96"/>
<sequence>SIAVIGAGLSGLTHALYLARGLLNNDEKHRIVVYDSADRVGGWVKSDRIKPVGMEDDEGALLEAGPRSIRMADLGGLSTTELIATLDLGGEVITVPKTAESAYRRMIKYDGHFHVLPHDQWSLFQTSFKPSHIFQKADFGDILNALNIGERKPIRSRFPDETVEGFFTRLLAPKNKDGSLKDENSPTPAIVEYLASAMFHGIYAADVSQLSMRAVLPQVYHPALTLFQDKKSWLPWPFNIRLTPYYLLGRQGEEWAKVENFKQGERLMLRKYMIDRLGEQITKMVAESSVLSFKNGLQTLTDAIANECRQRGVEFRLNSKIDSIHVQEQNGKAVIRSEGGKKEVFNKVTSSLPSKALQGLLKDTKLPHLAANPSTTVCVVNFAIPAKYKIRLPPAFGYLIPRASAKEGDNPFGHLGTVFDSEAVPGQDSYTKLTMMFGGPYWKPALAIEIASIVLEPHLQDSGQDRSIIDNPDIIKRISVQKDCIPTYTVGHMERMYELHQALKKTENAPLSVLGASYTGVSLNDCILHARRTAMITINS</sequence>
<dbReference type="SUPFAM" id="SSF51905">
    <property type="entry name" value="FAD/NAD(P)-binding domain"/>
    <property type="match status" value="1"/>
</dbReference>
<keyword evidence="6 11" id="KW-0274">FAD</keyword>
<dbReference type="GO" id="GO:0005743">
    <property type="term" value="C:mitochondrial inner membrane"/>
    <property type="evidence" value="ECO:0007669"/>
    <property type="project" value="UniProtKB-SubCell"/>
</dbReference>
<feature type="domain" description="Amine oxidase" evidence="12">
    <location>
        <begin position="9"/>
        <end position="534"/>
    </location>
</feature>
<evidence type="ECO:0000256" key="11">
    <source>
        <dbReference type="RuleBase" id="RU367069"/>
    </source>
</evidence>
<feature type="non-terminal residue" evidence="13">
    <location>
        <position position="540"/>
    </location>
</feature>
<evidence type="ECO:0000259" key="12">
    <source>
        <dbReference type="Pfam" id="PF01593"/>
    </source>
</evidence>
<accession>A0A316VG96</accession>
<dbReference type="NCBIfam" id="TIGR00562">
    <property type="entry name" value="proto_IX_ox"/>
    <property type="match status" value="1"/>
</dbReference>
<evidence type="ECO:0000256" key="1">
    <source>
        <dbReference type="ARBA" id="ARBA00002600"/>
    </source>
</evidence>
<dbReference type="AlphaFoldDB" id="A0A316VG96"/>
<dbReference type="InterPro" id="IPR002937">
    <property type="entry name" value="Amino_oxidase"/>
</dbReference>
<dbReference type="SUPFAM" id="SSF54373">
    <property type="entry name" value="FAD-linked reductases, C-terminal domain"/>
    <property type="match status" value="1"/>
</dbReference>
<comment type="catalytic activity">
    <reaction evidence="10 11">
        <text>protoporphyrinogen IX + 3 O2 = protoporphyrin IX + 3 H2O2</text>
        <dbReference type="Rhea" id="RHEA:25576"/>
        <dbReference type="ChEBI" id="CHEBI:15379"/>
        <dbReference type="ChEBI" id="CHEBI:16240"/>
        <dbReference type="ChEBI" id="CHEBI:57306"/>
        <dbReference type="ChEBI" id="CHEBI:57307"/>
        <dbReference type="EC" id="1.3.3.4"/>
    </reaction>
</comment>
<dbReference type="Proteomes" id="UP000245771">
    <property type="component" value="Unassembled WGS sequence"/>
</dbReference>
<dbReference type="InterPro" id="IPR004572">
    <property type="entry name" value="Protoporphyrinogen_oxidase"/>
</dbReference>
<evidence type="ECO:0000256" key="7">
    <source>
        <dbReference type="ARBA" id="ARBA00023002"/>
    </source>
</evidence>
<dbReference type="GO" id="GO:0004729">
    <property type="term" value="F:oxygen-dependent protoporphyrinogen oxidase activity"/>
    <property type="evidence" value="ECO:0007669"/>
    <property type="project" value="UniProtKB-UniRule"/>
</dbReference>
<organism evidence="13 14">
    <name type="scientific">Meira miltonrushii</name>
    <dbReference type="NCBI Taxonomy" id="1280837"/>
    <lineage>
        <taxon>Eukaryota</taxon>
        <taxon>Fungi</taxon>
        <taxon>Dikarya</taxon>
        <taxon>Basidiomycota</taxon>
        <taxon>Ustilaginomycotina</taxon>
        <taxon>Exobasidiomycetes</taxon>
        <taxon>Exobasidiales</taxon>
        <taxon>Brachybasidiaceae</taxon>
        <taxon>Meira</taxon>
    </lineage>
</organism>
<keyword evidence="9 11" id="KW-0627">Porphyrin biosynthesis</keyword>
<evidence type="ECO:0000256" key="9">
    <source>
        <dbReference type="ARBA" id="ARBA00023244"/>
    </source>
</evidence>
<keyword evidence="8 11" id="KW-0350">Heme biosynthesis</keyword>
<evidence type="ECO:0000256" key="5">
    <source>
        <dbReference type="ARBA" id="ARBA00022630"/>
    </source>
</evidence>
<dbReference type="EMBL" id="KZ819603">
    <property type="protein sequence ID" value="PWN36344.1"/>
    <property type="molecule type" value="Genomic_DNA"/>
</dbReference>
<dbReference type="OrthoDB" id="438553at2759"/>
<evidence type="ECO:0000256" key="6">
    <source>
        <dbReference type="ARBA" id="ARBA00022827"/>
    </source>
</evidence>
<dbReference type="Gene3D" id="3.50.50.60">
    <property type="entry name" value="FAD/NAD(P)-binding domain"/>
    <property type="match status" value="1"/>
</dbReference>
<evidence type="ECO:0000256" key="3">
    <source>
        <dbReference type="ARBA" id="ARBA00010551"/>
    </source>
</evidence>
<dbReference type="GO" id="GO:0006782">
    <property type="term" value="P:protoporphyrinogen IX biosynthetic process"/>
    <property type="evidence" value="ECO:0007669"/>
    <property type="project" value="UniProtKB-UniRule"/>
</dbReference>
<comment type="pathway">
    <text evidence="2 11">Porphyrin-containing compound metabolism; protoporphyrin-IX biosynthesis; protoporphyrin-IX from protoporphyrinogen-IX: step 1/1.</text>
</comment>
<dbReference type="PANTHER" id="PTHR42923:SF3">
    <property type="entry name" value="PROTOPORPHYRINOGEN OXIDASE"/>
    <property type="match status" value="1"/>
</dbReference>
<proteinExistence type="inferred from homology"/>
<comment type="function">
    <text evidence="1 11">Catalyzes the 6-electron oxidation of protoporphyrinogen-IX to form protoporphyrin-IX.</text>
</comment>
<evidence type="ECO:0000256" key="8">
    <source>
        <dbReference type="ARBA" id="ARBA00023133"/>
    </source>
</evidence>
<dbReference type="GeneID" id="37017927"/>
<dbReference type="EC" id="1.3.3.4" evidence="4 11"/>
<comment type="cofactor">
    <cofactor evidence="11">
        <name>FAD</name>
        <dbReference type="ChEBI" id="CHEBI:57692"/>
    </cofactor>
    <text evidence="11">Binds 1 FAD per subunit.</text>
</comment>
<dbReference type="STRING" id="1280837.A0A316VG96"/>
<comment type="similarity">
    <text evidence="3 11">Belongs to the protoporphyrinogen/coproporphyrinogen oxidase family. Protoporphyrinogen oxidase subfamily.</text>
</comment>
<feature type="non-terminal residue" evidence="13">
    <location>
        <position position="1"/>
    </location>
</feature>
<name>A0A316VG96_9BASI</name>
<keyword evidence="7 11" id="KW-0560">Oxidoreductase</keyword>
<reference evidence="13 14" key="1">
    <citation type="journal article" date="2018" name="Mol. Biol. Evol.">
        <title>Broad Genomic Sampling Reveals a Smut Pathogenic Ancestry of the Fungal Clade Ustilaginomycotina.</title>
        <authorList>
            <person name="Kijpornyongpan T."/>
            <person name="Mondo S.J."/>
            <person name="Barry K."/>
            <person name="Sandor L."/>
            <person name="Lee J."/>
            <person name="Lipzen A."/>
            <person name="Pangilinan J."/>
            <person name="LaButti K."/>
            <person name="Hainaut M."/>
            <person name="Henrissat B."/>
            <person name="Grigoriev I.V."/>
            <person name="Spatafora J.W."/>
            <person name="Aime M.C."/>
        </authorList>
    </citation>
    <scope>NUCLEOTIDE SEQUENCE [LARGE SCALE GENOMIC DNA]</scope>
    <source>
        <strain evidence="13 14">MCA 3882</strain>
    </source>
</reference>
<evidence type="ECO:0000313" key="14">
    <source>
        <dbReference type="Proteomes" id="UP000245771"/>
    </source>
</evidence>